<proteinExistence type="inferred from homology"/>
<dbReference type="Pfam" id="PF03652">
    <property type="entry name" value="RuvX"/>
    <property type="match status" value="1"/>
</dbReference>
<organism evidence="8">
    <name type="scientific">candidate division WOR-3 bacterium</name>
    <dbReference type="NCBI Taxonomy" id="2052148"/>
    <lineage>
        <taxon>Bacteria</taxon>
        <taxon>Bacteria division WOR-3</taxon>
    </lineage>
</organism>
<reference evidence="8" key="1">
    <citation type="journal article" date="2020" name="mSystems">
        <title>Genome- and Community-Level Interaction Insights into Carbon Utilization and Element Cycling Functions of Hydrothermarchaeota in Hydrothermal Sediment.</title>
        <authorList>
            <person name="Zhou Z."/>
            <person name="Liu Y."/>
            <person name="Xu W."/>
            <person name="Pan J."/>
            <person name="Luo Z.H."/>
            <person name="Li M."/>
        </authorList>
    </citation>
    <scope>NUCLEOTIDE SEQUENCE [LARGE SCALE GENOMIC DNA]</scope>
    <source>
        <strain evidence="7">SpSt-265</strain>
        <strain evidence="8">SpSt-465</strain>
    </source>
</reference>
<dbReference type="EMBL" id="DSTU01000004">
    <property type="protein sequence ID" value="HFJ53740.1"/>
    <property type="molecule type" value="Genomic_DNA"/>
</dbReference>
<dbReference type="GO" id="GO:0016788">
    <property type="term" value="F:hydrolase activity, acting on ester bonds"/>
    <property type="evidence" value="ECO:0007669"/>
    <property type="project" value="UniProtKB-UniRule"/>
</dbReference>
<evidence type="ECO:0000256" key="3">
    <source>
        <dbReference type="ARBA" id="ARBA00022722"/>
    </source>
</evidence>
<dbReference type="GO" id="GO:0000967">
    <property type="term" value="P:rRNA 5'-end processing"/>
    <property type="evidence" value="ECO:0007669"/>
    <property type="project" value="UniProtKB-UniRule"/>
</dbReference>
<dbReference type="Gene3D" id="3.30.420.140">
    <property type="entry name" value="YqgF/RNase H-like domain"/>
    <property type="match status" value="1"/>
</dbReference>
<keyword evidence="3 5" id="KW-0540">Nuclease</keyword>
<keyword evidence="2 5" id="KW-0690">Ribosome biogenesis</keyword>
<dbReference type="InterPro" id="IPR012337">
    <property type="entry name" value="RNaseH-like_sf"/>
</dbReference>
<evidence type="ECO:0000256" key="2">
    <source>
        <dbReference type="ARBA" id="ARBA00022517"/>
    </source>
</evidence>
<evidence type="ECO:0000313" key="7">
    <source>
        <dbReference type="EMBL" id="HEA87902.1"/>
    </source>
</evidence>
<evidence type="ECO:0000256" key="1">
    <source>
        <dbReference type="ARBA" id="ARBA00022490"/>
    </source>
</evidence>
<comment type="caution">
    <text evidence="8">The sequence shown here is derived from an EMBL/GenBank/DDBJ whole genome shotgun (WGS) entry which is preliminary data.</text>
</comment>
<dbReference type="PANTHER" id="PTHR33317">
    <property type="entry name" value="POLYNUCLEOTIDYL TRANSFERASE, RIBONUCLEASE H-LIKE SUPERFAMILY PROTEIN"/>
    <property type="match status" value="1"/>
</dbReference>
<comment type="function">
    <text evidence="5">Could be a nuclease involved in processing of the 5'-end of pre-16S rRNA.</text>
</comment>
<dbReference type="EC" id="3.1.-.-" evidence="5"/>
<dbReference type="EMBL" id="DSLG01000008">
    <property type="protein sequence ID" value="HEA87902.1"/>
    <property type="molecule type" value="Genomic_DNA"/>
</dbReference>
<dbReference type="HAMAP" id="MF_00651">
    <property type="entry name" value="Nuclease_YqgF"/>
    <property type="match status" value="1"/>
</dbReference>
<comment type="similarity">
    <text evidence="5">Belongs to the YqgF HJR family.</text>
</comment>
<comment type="subcellular location">
    <subcellularLocation>
        <location evidence="5">Cytoplasm</location>
    </subcellularLocation>
</comment>
<dbReference type="SMART" id="SM00732">
    <property type="entry name" value="YqgFc"/>
    <property type="match status" value="1"/>
</dbReference>
<dbReference type="GO" id="GO:0004518">
    <property type="term" value="F:nuclease activity"/>
    <property type="evidence" value="ECO:0007669"/>
    <property type="project" value="UniProtKB-KW"/>
</dbReference>
<dbReference type="GO" id="GO:0005829">
    <property type="term" value="C:cytosol"/>
    <property type="evidence" value="ECO:0007669"/>
    <property type="project" value="TreeGrafter"/>
</dbReference>
<dbReference type="CDD" id="cd16964">
    <property type="entry name" value="YqgF"/>
    <property type="match status" value="1"/>
</dbReference>
<gene>
    <name evidence="8" type="primary">ruvX</name>
    <name evidence="7" type="ORF">ENP94_07865</name>
    <name evidence="8" type="ORF">ENS16_03510</name>
</gene>
<dbReference type="SUPFAM" id="SSF53098">
    <property type="entry name" value="Ribonuclease H-like"/>
    <property type="match status" value="1"/>
</dbReference>
<name>A0A7C3INJ0_UNCW3</name>
<sequence>MSRILCLDYGERRTGVAISDQTRTIAQSLTTITHKNDEELISAVSRLVKQYEIDLIVIGLPLSLSGKPSTRSEKIRQLASRLARQLHLPVELFDERLSTRYAQQIYAEVHGTPFRQRPGAESPLDRIAATIILEDYLNWIRSCRRATGVEE</sequence>
<keyword evidence="4 5" id="KW-0378">Hydrolase</keyword>
<evidence type="ECO:0000259" key="6">
    <source>
        <dbReference type="SMART" id="SM00732"/>
    </source>
</evidence>
<evidence type="ECO:0000313" key="8">
    <source>
        <dbReference type="EMBL" id="HFJ53740.1"/>
    </source>
</evidence>
<dbReference type="PANTHER" id="PTHR33317:SF4">
    <property type="entry name" value="POLYNUCLEOTIDYL TRANSFERASE, RIBONUCLEASE H-LIKE SUPERFAMILY PROTEIN"/>
    <property type="match status" value="1"/>
</dbReference>
<feature type="domain" description="YqgF/RNase H-like" evidence="6">
    <location>
        <begin position="2"/>
        <end position="102"/>
    </location>
</feature>
<dbReference type="NCBIfam" id="TIGR00250">
    <property type="entry name" value="RNAse_H_YqgF"/>
    <property type="match status" value="1"/>
</dbReference>
<protein>
    <recommendedName>
        <fullName evidence="5">Putative pre-16S rRNA nuclease</fullName>
        <ecNumber evidence="5">3.1.-.-</ecNumber>
    </recommendedName>
</protein>
<accession>A0A7C3INJ0</accession>
<dbReference type="InterPro" id="IPR005227">
    <property type="entry name" value="YqgF"/>
</dbReference>
<dbReference type="AlphaFoldDB" id="A0A7C3INJ0"/>
<evidence type="ECO:0000256" key="4">
    <source>
        <dbReference type="ARBA" id="ARBA00022801"/>
    </source>
</evidence>
<evidence type="ECO:0000256" key="5">
    <source>
        <dbReference type="HAMAP-Rule" id="MF_00651"/>
    </source>
</evidence>
<dbReference type="InterPro" id="IPR037027">
    <property type="entry name" value="YqgF/RNaseH-like_dom_sf"/>
</dbReference>
<keyword evidence="1 5" id="KW-0963">Cytoplasm</keyword>
<dbReference type="InterPro" id="IPR006641">
    <property type="entry name" value="YqgF/RNaseH-like_dom"/>
</dbReference>